<dbReference type="GO" id="GO:0005615">
    <property type="term" value="C:extracellular space"/>
    <property type="evidence" value="ECO:0007669"/>
    <property type="project" value="InterPro"/>
</dbReference>
<protein>
    <submittedName>
        <fullName evidence="12">M36 family metallopeptidase</fullName>
    </submittedName>
</protein>
<evidence type="ECO:0000256" key="10">
    <source>
        <dbReference type="ARBA" id="ARBA00023145"/>
    </source>
</evidence>
<evidence type="ECO:0000256" key="2">
    <source>
        <dbReference type="ARBA" id="ARBA00004613"/>
    </source>
</evidence>
<sequence>MYAKRPLQRISTVALWTLLANTGAATAAGRAELAAQPGWLGAAEARTVAKTAPTHAAIVAAARAAVAAHGGHGGDSADVRVLTTKAGTHAVTFVPRVDGEEVVGARTNVLLDRGLAVRAITGNVPAGPVVKRAGNLDAGAALKFAAGAIDGLAAASGARELSAGGDATRQFALDASVGFVPSAPSRVERVRFPAAQGLDAAWRVTLVGRRPGDERPIARQVLVAADDGRVLGDVDLIREHQPFSYRVFASAGGTPYADNYGYTAPHPTGVADGWRPAVPAPMNLVSRVHGGIATGDPWLADDATETAGNNTDAFFNAVSLDADGYCYDDFVLDYRPAEGDLRARTTGARTFDYAFDTNDTANDFVQCDPETYLGLPIPATSAQLNAKVVQMFYATNVLHDWYYDLGFTETAGNMQRDNYGRGGVGGDPLIANAGNYGAYTMVTPEGISPVINLGINNVSLTQRDSSAFDYGVLGHEWLHAVMGRLVPLPYDASVQLYALGEGTADFAALMAIARADDRNVYPGKPAFSGAYPGAGAYSNLEYDHPRDTLPPAGAPGNPDNSYYHGVRRFPYSADMTVNPLSLRHISDEHPTPANLPKFDWKLRSLTNAYIHTAGEVWASALWQCARNVIAAQPAHAFAATRDRVMSNVLAGLALFPSDPTYTQARDAVLFALRADDEGDYRRCRAGFAARGFGAGAIAPDARSVDLAGVVESRTDAEHALDIVGVALVETAGDGDGILDRGETGRLDVTLQNTGFSNATAQFAAAPYLGGYSLSGNGLADPVAIPPGARRTVAFSASVTSRTGRANLPFAIVALDTARPWVGALKNASFLVNADRVRDVAVDAAASDATFAVDWTPGFGPRTNPTLCSLTCLLTWQRARHDGVDAYRVADGAHMGVDATLDSAPFVVDASTPFVVTLRHAHDFRTTGDPLATYNGRGQMFVNLGGSEWYGIGGFTGSSNGWTTSTLGLGTSLAGMTVRLRLQATVPPSFSADPTFWAVSRVEVQGATPFTRLVDDVN</sequence>
<dbReference type="PANTHER" id="PTHR33478:SF1">
    <property type="entry name" value="EXTRACELLULAR METALLOPROTEINASE MEP"/>
    <property type="match status" value="1"/>
</dbReference>
<proteinExistence type="inferred from homology"/>
<dbReference type="PANTHER" id="PTHR33478">
    <property type="entry name" value="EXTRACELLULAR METALLOPROTEINASE MEP"/>
    <property type="match status" value="1"/>
</dbReference>
<feature type="chain" id="PRO_5040924431" evidence="11">
    <location>
        <begin position="28"/>
        <end position="1017"/>
    </location>
</feature>
<keyword evidence="13" id="KW-1185">Reference proteome</keyword>
<keyword evidence="8" id="KW-0862">Zinc</keyword>
<dbReference type="GO" id="GO:0008270">
    <property type="term" value="F:zinc ion binding"/>
    <property type="evidence" value="ECO:0007669"/>
    <property type="project" value="InterPro"/>
</dbReference>
<keyword evidence="6" id="KW-0479">Metal-binding</keyword>
<keyword evidence="5" id="KW-0645">Protease</keyword>
<dbReference type="Gene3D" id="1.10.390.10">
    <property type="entry name" value="Neutral Protease Domain 2"/>
    <property type="match status" value="1"/>
</dbReference>
<evidence type="ECO:0000256" key="4">
    <source>
        <dbReference type="ARBA" id="ARBA00022525"/>
    </source>
</evidence>
<name>A0A9X4BH87_9GAMM</name>
<evidence type="ECO:0000256" key="5">
    <source>
        <dbReference type="ARBA" id="ARBA00022670"/>
    </source>
</evidence>
<comment type="similarity">
    <text evidence="3">Belongs to the peptidase M36 family.</text>
</comment>
<evidence type="ECO:0000313" key="13">
    <source>
        <dbReference type="Proteomes" id="UP001139971"/>
    </source>
</evidence>
<keyword evidence="4" id="KW-0964">Secreted</keyword>
<feature type="signal peptide" evidence="11">
    <location>
        <begin position="1"/>
        <end position="27"/>
    </location>
</feature>
<evidence type="ECO:0000256" key="11">
    <source>
        <dbReference type="SAM" id="SignalP"/>
    </source>
</evidence>
<dbReference type="GO" id="GO:0004222">
    <property type="term" value="F:metalloendopeptidase activity"/>
    <property type="evidence" value="ECO:0007669"/>
    <property type="project" value="InterPro"/>
</dbReference>
<evidence type="ECO:0000256" key="1">
    <source>
        <dbReference type="ARBA" id="ARBA00001947"/>
    </source>
</evidence>
<keyword evidence="11" id="KW-0732">Signal</keyword>
<dbReference type="GO" id="GO:0006508">
    <property type="term" value="P:proteolysis"/>
    <property type="evidence" value="ECO:0007669"/>
    <property type="project" value="UniProtKB-KW"/>
</dbReference>
<evidence type="ECO:0000313" key="12">
    <source>
        <dbReference type="EMBL" id="MDC8012521.1"/>
    </source>
</evidence>
<evidence type="ECO:0000256" key="7">
    <source>
        <dbReference type="ARBA" id="ARBA00022801"/>
    </source>
</evidence>
<keyword evidence="7" id="KW-0378">Hydrolase</keyword>
<evidence type="ECO:0000256" key="9">
    <source>
        <dbReference type="ARBA" id="ARBA00023049"/>
    </source>
</evidence>
<dbReference type="Pfam" id="PF02128">
    <property type="entry name" value="Peptidase_M36"/>
    <property type="match status" value="2"/>
</dbReference>
<dbReference type="SUPFAM" id="SSF55486">
    <property type="entry name" value="Metalloproteases ('zincins'), catalytic domain"/>
    <property type="match status" value="1"/>
</dbReference>
<dbReference type="RefSeq" id="WP_263541094.1">
    <property type="nucleotide sequence ID" value="NZ_JAOVZO020000011.1"/>
</dbReference>
<gene>
    <name evidence="12" type="ORF">OD750_008170</name>
</gene>
<comment type="cofactor">
    <cofactor evidence="1">
        <name>Zn(2+)</name>
        <dbReference type="ChEBI" id="CHEBI:29105"/>
    </cofactor>
</comment>
<reference evidence="12" key="1">
    <citation type="submission" date="2023-02" db="EMBL/GenBank/DDBJ databases">
        <title>Tahibacter soli sp. nov. isolated from soil.</title>
        <authorList>
            <person name="Baek J.H."/>
            <person name="Lee J.K."/>
            <person name="Choi D.G."/>
            <person name="Jeon C.O."/>
        </authorList>
    </citation>
    <scope>NUCLEOTIDE SEQUENCE</scope>
    <source>
        <strain evidence="12">BL</strain>
    </source>
</reference>
<dbReference type="EMBL" id="JAOVZO020000011">
    <property type="protein sequence ID" value="MDC8012521.1"/>
    <property type="molecule type" value="Genomic_DNA"/>
</dbReference>
<evidence type="ECO:0000256" key="3">
    <source>
        <dbReference type="ARBA" id="ARBA00006006"/>
    </source>
</evidence>
<evidence type="ECO:0000256" key="6">
    <source>
        <dbReference type="ARBA" id="ARBA00022723"/>
    </source>
</evidence>
<dbReference type="AlphaFoldDB" id="A0A9X4BH87"/>
<organism evidence="12 13">
    <name type="scientific">Tahibacter soli</name>
    <dbReference type="NCBI Taxonomy" id="2983605"/>
    <lineage>
        <taxon>Bacteria</taxon>
        <taxon>Pseudomonadati</taxon>
        <taxon>Pseudomonadota</taxon>
        <taxon>Gammaproteobacteria</taxon>
        <taxon>Lysobacterales</taxon>
        <taxon>Rhodanobacteraceae</taxon>
        <taxon>Tahibacter</taxon>
    </lineage>
</organism>
<dbReference type="InterPro" id="IPR050371">
    <property type="entry name" value="Fungal_virulence_M36"/>
</dbReference>
<keyword evidence="9" id="KW-0482">Metalloprotease</keyword>
<dbReference type="Gene3D" id="3.10.170.10">
    <property type="match status" value="1"/>
</dbReference>
<dbReference type="InterPro" id="IPR027268">
    <property type="entry name" value="Peptidase_M4/M1_CTD_sf"/>
</dbReference>
<dbReference type="Proteomes" id="UP001139971">
    <property type="component" value="Unassembled WGS sequence"/>
</dbReference>
<comment type="caution">
    <text evidence="12">The sequence shown here is derived from an EMBL/GenBank/DDBJ whole genome shotgun (WGS) entry which is preliminary data.</text>
</comment>
<evidence type="ECO:0000256" key="8">
    <source>
        <dbReference type="ARBA" id="ARBA00022833"/>
    </source>
</evidence>
<comment type="subcellular location">
    <subcellularLocation>
        <location evidence="2">Secreted</location>
    </subcellularLocation>
</comment>
<accession>A0A9X4BH87</accession>
<dbReference type="InterPro" id="IPR001842">
    <property type="entry name" value="Peptidase_M36"/>
</dbReference>
<keyword evidence="10" id="KW-0865">Zymogen</keyword>